<name>A0ABR7D840_9BACT</name>
<evidence type="ECO:0000313" key="3">
    <source>
        <dbReference type="Proteomes" id="UP000646484"/>
    </source>
</evidence>
<accession>A0ABR7D840</accession>
<keyword evidence="3" id="KW-1185">Reference proteome</keyword>
<comment type="caution">
    <text evidence="2">The sequence shown here is derived from an EMBL/GenBank/DDBJ whole genome shotgun (WGS) entry which is preliminary data.</text>
</comment>
<evidence type="ECO:0008006" key="4">
    <source>
        <dbReference type="Google" id="ProtNLM"/>
    </source>
</evidence>
<sequence length="385" mass="44530">MKKYIVLFCVIILSKNLFSQEVQKPEFSGYVNEMFSMFTENLDDSWYWQNIVHNRLTFGWQPGECWRIDAGIRNRLFSGDFLDIPGYAKRMETDNGYMDLSWNIMDEKNALLNLTCDRLYFTFEKGRWCLKLGRQRVNWGQTFVWNANDLFNSYSFFDFDYIERPGCDAFRGTYYHDETSFSEVVVSLDNSKKVTAAFLHHGTIKNFDFQVMAGIQSEDDFVIGGAMTGDIRGVNLRGELAYRQPLDNFGKSSGIIEASFGADYLFSNKIMLQGEVMYNNKESIFSLKNILKFVLNPSSANIMTAMNDWNAVAMVFYPPTDRLSLSLSGMYMSGLETCFAGFIMDYSLWNNLDFSIISQYFTTVDDTIPIDVRAWFGFARLKFSF</sequence>
<dbReference type="EMBL" id="JACOOH010000011">
    <property type="protein sequence ID" value="MBC5623505.1"/>
    <property type="molecule type" value="Genomic_DNA"/>
</dbReference>
<dbReference type="RefSeq" id="WP_186978538.1">
    <property type="nucleotide sequence ID" value="NZ_JACOOH010000011.1"/>
</dbReference>
<feature type="signal peptide" evidence="1">
    <location>
        <begin position="1"/>
        <end position="19"/>
    </location>
</feature>
<gene>
    <name evidence="2" type="ORF">H8S64_20630</name>
</gene>
<reference evidence="2 3" key="1">
    <citation type="submission" date="2020-08" db="EMBL/GenBank/DDBJ databases">
        <title>Genome public.</title>
        <authorList>
            <person name="Liu C."/>
            <person name="Sun Q."/>
        </authorList>
    </citation>
    <scope>NUCLEOTIDE SEQUENCE [LARGE SCALE GENOMIC DNA]</scope>
    <source>
        <strain evidence="2 3">NSJ-56</strain>
    </source>
</reference>
<keyword evidence="1" id="KW-0732">Signal</keyword>
<protein>
    <recommendedName>
        <fullName evidence="4">DUF5723 domain-containing protein</fullName>
    </recommendedName>
</protein>
<feature type="chain" id="PRO_5047050881" description="DUF5723 domain-containing protein" evidence="1">
    <location>
        <begin position="20"/>
        <end position="385"/>
    </location>
</feature>
<dbReference type="Proteomes" id="UP000646484">
    <property type="component" value="Unassembled WGS sequence"/>
</dbReference>
<proteinExistence type="predicted"/>
<evidence type="ECO:0000256" key="1">
    <source>
        <dbReference type="SAM" id="SignalP"/>
    </source>
</evidence>
<organism evidence="2 3">
    <name type="scientific">Butyricimonas hominis</name>
    <dbReference type="NCBI Taxonomy" id="2763032"/>
    <lineage>
        <taxon>Bacteria</taxon>
        <taxon>Pseudomonadati</taxon>
        <taxon>Bacteroidota</taxon>
        <taxon>Bacteroidia</taxon>
        <taxon>Bacteroidales</taxon>
        <taxon>Odoribacteraceae</taxon>
        <taxon>Butyricimonas</taxon>
    </lineage>
</organism>
<evidence type="ECO:0000313" key="2">
    <source>
        <dbReference type="EMBL" id="MBC5623505.1"/>
    </source>
</evidence>